<dbReference type="Proteomes" id="UP000305840">
    <property type="component" value="Unassembled WGS sequence"/>
</dbReference>
<comment type="caution">
    <text evidence="1">The sequence shown here is derived from an EMBL/GenBank/DDBJ whole genome shotgun (WGS) entry which is preliminary data.</text>
</comment>
<evidence type="ECO:0000313" key="2">
    <source>
        <dbReference type="Proteomes" id="UP000305840"/>
    </source>
</evidence>
<dbReference type="EMBL" id="SYVO01000091">
    <property type="protein sequence ID" value="TKG03691.1"/>
    <property type="molecule type" value="Genomic_DNA"/>
</dbReference>
<reference evidence="1 2" key="1">
    <citation type="submission" date="2019-04" db="EMBL/GenBank/DDBJ databases">
        <title>A reverse ecology approach based on a biological definition of microbial populations.</title>
        <authorList>
            <person name="Arevalo P."/>
            <person name="Vaninsberghe D."/>
            <person name="Elsherbini J."/>
            <person name="Gore J."/>
            <person name="Polz M."/>
        </authorList>
    </citation>
    <scope>NUCLEOTIDE SEQUENCE [LARGE SCALE GENOMIC DNA]</scope>
    <source>
        <strain evidence="1 2">10N.222.48.A1</strain>
    </source>
</reference>
<proteinExistence type="predicted"/>
<dbReference type="RefSeq" id="WP_076667717.1">
    <property type="nucleotide sequence ID" value="NZ_JAJGZO010000025.1"/>
</dbReference>
<sequence>MNLYVCSTLRHFLFSISKSCYQPSEHSTILFFYDYQGIDKDKINKNIKSENIEIILISRKELIFNLKKSWLGKLTLFLSMRNIQPNEQLIKLVSYQLIKLKILKPSDFNNLSLFIFNDKNKVARIFKLLIKNYEIIEDGVGNYYKIPKKGISKYLNPINLKGLNTWVMGESKRCTTINVVWPEKLPISVREKGKAIEFLGKSEGLPSINTVFKFTPKLVNVQNSIVIIATQPLSSNLANMLKDEDYFFYIHQCIARYMEREGKPYFIKLHPSEDIKNYLPYFDEDKFLSVKHPLELELLNSPKKVIVASINSTAGLGFEQFCERRKLIRDEEMGHFNEQIISWKDNPSILKERLEEAFSFL</sequence>
<dbReference type="AlphaFoldDB" id="A0A4U2AJR5"/>
<evidence type="ECO:0000313" key="1">
    <source>
        <dbReference type="EMBL" id="TKG03691.1"/>
    </source>
</evidence>
<protein>
    <submittedName>
        <fullName evidence="1">Uncharacterized protein</fullName>
    </submittedName>
</protein>
<accession>A0A4U2AJR5</accession>
<gene>
    <name evidence="1" type="ORF">FCV91_20985</name>
</gene>
<organism evidence="1 2">
    <name type="scientific">Vibrio lentus</name>
    <dbReference type="NCBI Taxonomy" id="136468"/>
    <lineage>
        <taxon>Bacteria</taxon>
        <taxon>Pseudomonadati</taxon>
        <taxon>Pseudomonadota</taxon>
        <taxon>Gammaproteobacteria</taxon>
        <taxon>Vibrionales</taxon>
        <taxon>Vibrionaceae</taxon>
        <taxon>Vibrio</taxon>
    </lineage>
</organism>
<name>A0A4U2AJR5_9VIBR</name>